<protein>
    <submittedName>
        <fullName evidence="2">Uncharacterized protein</fullName>
    </submittedName>
</protein>
<name>E3FKG3_STIAD</name>
<dbReference type="KEGG" id="sur:STAUR_0127"/>
<accession>E3FKG3</accession>
<dbReference type="Proteomes" id="UP000001351">
    <property type="component" value="Chromosome"/>
</dbReference>
<dbReference type="AlphaFoldDB" id="E3FKG3"/>
<sequence>MLGQRITGGRAPADITRFTSTSRPSVICLDEAPDFLEIIGGIPGIKQNPPRGCGCRHTSAHLNHNITGEPLASQRGSSDEHAQQRHQTKVLLHDAPLSQLRRMVCPSTQSQNERKNEVPYPRPGYGLQASVCSVQTRVVWIKTPNRSQCSNSRIDWYLRTTGI</sequence>
<evidence type="ECO:0000256" key="1">
    <source>
        <dbReference type="SAM" id="MobiDB-lite"/>
    </source>
</evidence>
<evidence type="ECO:0000313" key="2">
    <source>
        <dbReference type="EMBL" id="ADO67936.1"/>
    </source>
</evidence>
<keyword evidence="3" id="KW-1185">Reference proteome</keyword>
<feature type="region of interest" description="Disordered" evidence="1">
    <location>
        <begin position="68"/>
        <end position="88"/>
    </location>
</feature>
<dbReference type="HOGENOM" id="CLU_1626063_0_0_7"/>
<organism evidence="2 3">
    <name type="scientific">Stigmatella aurantiaca (strain DW4/3-1)</name>
    <dbReference type="NCBI Taxonomy" id="378806"/>
    <lineage>
        <taxon>Bacteria</taxon>
        <taxon>Pseudomonadati</taxon>
        <taxon>Myxococcota</taxon>
        <taxon>Myxococcia</taxon>
        <taxon>Myxococcales</taxon>
        <taxon>Cystobacterineae</taxon>
        <taxon>Archangiaceae</taxon>
        <taxon>Stigmatella</taxon>
    </lineage>
</organism>
<dbReference type="EMBL" id="CP002271">
    <property type="protein sequence ID" value="ADO67936.1"/>
    <property type="molecule type" value="Genomic_DNA"/>
</dbReference>
<evidence type="ECO:0000313" key="3">
    <source>
        <dbReference type="Proteomes" id="UP000001351"/>
    </source>
</evidence>
<reference evidence="2 3" key="1">
    <citation type="journal article" date="2011" name="Mol. Biol. Evol.">
        <title>Comparative genomic analysis of fruiting body formation in Myxococcales.</title>
        <authorList>
            <person name="Huntley S."/>
            <person name="Hamann N."/>
            <person name="Wegener-Feldbrugge S."/>
            <person name="Treuner-Lange A."/>
            <person name="Kube M."/>
            <person name="Reinhardt R."/>
            <person name="Klages S."/>
            <person name="Muller R."/>
            <person name="Ronning C.M."/>
            <person name="Nierman W.C."/>
            <person name="Sogaard-Andersen L."/>
        </authorList>
    </citation>
    <scope>NUCLEOTIDE SEQUENCE [LARGE SCALE GENOMIC DNA]</scope>
    <source>
        <strain evidence="2 3">DW4/3-1</strain>
    </source>
</reference>
<proteinExistence type="predicted"/>
<gene>
    <name evidence="2" type="ordered locus">STAUR_0127</name>
</gene>